<reference evidence="8 9" key="1">
    <citation type="submission" date="2024-05" db="EMBL/GenBank/DDBJ databases">
        <title>Genetic variation in Jamaican populations of the coffee berry borer (Hypothenemus hampei).</title>
        <authorList>
            <person name="Errbii M."/>
            <person name="Myrie A."/>
        </authorList>
    </citation>
    <scope>NUCLEOTIDE SEQUENCE [LARGE SCALE GENOMIC DNA]</scope>
    <source>
        <strain evidence="8">JA-Hopewell-2020-01-JO</strain>
        <tissue evidence="8">Whole body</tissue>
    </source>
</reference>
<evidence type="ECO:0000256" key="6">
    <source>
        <dbReference type="RuleBase" id="RU003696"/>
    </source>
</evidence>
<feature type="domain" description="Cytosolic fatty-acid binding proteins" evidence="7">
    <location>
        <begin position="8"/>
        <end position="25"/>
    </location>
</feature>
<keyword evidence="2" id="KW-0446">Lipid-binding</keyword>
<dbReference type="InterPro" id="IPR000566">
    <property type="entry name" value="Lipocln_cytosolic_FA-bd_dom"/>
</dbReference>
<proteinExistence type="inferred from homology"/>
<dbReference type="Proteomes" id="UP001566132">
    <property type="component" value="Unassembled WGS sequence"/>
</dbReference>
<evidence type="ECO:0000256" key="1">
    <source>
        <dbReference type="ARBA" id="ARBA00008390"/>
    </source>
</evidence>
<dbReference type="EMBL" id="JBDJPC010000005">
    <property type="protein sequence ID" value="KAL1500835.1"/>
    <property type="molecule type" value="Genomic_DNA"/>
</dbReference>
<dbReference type="InterPro" id="IPR000463">
    <property type="entry name" value="Fatty_acid-bd"/>
</dbReference>
<comment type="similarity">
    <text evidence="1 6">Belongs to the calycin superfamily. Fatty-acid binding protein (FABP) family.</text>
</comment>
<dbReference type="FunFam" id="2.40.128.20:FF:000001">
    <property type="entry name" value="Fatty acid-binding protein, adipocyte"/>
    <property type="match status" value="1"/>
</dbReference>
<evidence type="ECO:0000313" key="8">
    <source>
        <dbReference type="EMBL" id="KAL1500835.1"/>
    </source>
</evidence>
<evidence type="ECO:0000256" key="2">
    <source>
        <dbReference type="ARBA" id="ARBA00023121"/>
    </source>
</evidence>
<protein>
    <recommendedName>
        <fullName evidence="4">Fatty acid-binding protein, muscle</fullName>
    </recommendedName>
    <alternativeName>
        <fullName evidence="5">M-FABP</fullName>
    </alternativeName>
</protein>
<evidence type="ECO:0000256" key="5">
    <source>
        <dbReference type="ARBA" id="ARBA00081149"/>
    </source>
</evidence>
<comment type="function">
    <text evidence="3">Binds fatty acids in a 1:1 molar ratio.</text>
</comment>
<dbReference type="PRINTS" id="PR00178">
    <property type="entry name" value="FATTYACIDBP"/>
</dbReference>
<evidence type="ECO:0000313" key="9">
    <source>
        <dbReference type="Proteomes" id="UP001566132"/>
    </source>
</evidence>
<name>A0ABD1EPZ3_HYPHA</name>
<keyword evidence="9" id="KW-1185">Reference proteome</keyword>
<gene>
    <name evidence="8" type="ORF">ABEB36_006266</name>
</gene>
<dbReference type="InterPro" id="IPR012674">
    <property type="entry name" value="Calycin"/>
</dbReference>
<comment type="caution">
    <text evidence="8">The sequence shown here is derived from an EMBL/GenBank/DDBJ whole genome shotgun (WGS) entry which is preliminary data.</text>
</comment>
<dbReference type="GO" id="GO:0005504">
    <property type="term" value="F:fatty acid binding"/>
    <property type="evidence" value="ECO:0007669"/>
    <property type="project" value="UniProtKB-ARBA"/>
</dbReference>
<dbReference type="SUPFAM" id="SSF50814">
    <property type="entry name" value="Lipocalins"/>
    <property type="match status" value="1"/>
</dbReference>
<dbReference type="AlphaFoldDB" id="A0ABD1EPZ3"/>
<organism evidence="8 9">
    <name type="scientific">Hypothenemus hampei</name>
    <name type="common">Coffee berry borer</name>
    <dbReference type="NCBI Taxonomy" id="57062"/>
    <lineage>
        <taxon>Eukaryota</taxon>
        <taxon>Metazoa</taxon>
        <taxon>Ecdysozoa</taxon>
        <taxon>Arthropoda</taxon>
        <taxon>Hexapoda</taxon>
        <taxon>Insecta</taxon>
        <taxon>Pterygota</taxon>
        <taxon>Neoptera</taxon>
        <taxon>Endopterygota</taxon>
        <taxon>Coleoptera</taxon>
        <taxon>Polyphaga</taxon>
        <taxon>Cucujiformia</taxon>
        <taxon>Curculionidae</taxon>
        <taxon>Scolytinae</taxon>
        <taxon>Hypothenemus</taxon>
    </lineage>
</organism>
<dbReference type="Gene3D" id="2.40.128.20">
    <property type="match status" value="1"/>
</dbReference>
<keyword evidence="6" id="KW-0813">Transport</keyword>
<sequence>MVDAYLNKKYKLESSENFDEYMKELGVGLITRKVGNSVSPVVDLTKDGDEYVLTSNSTFKHVVTKFKPGVEFDQETPDGRKVKATINIDGNTLKEVQKAADGKETTIDRTFTDDEVKMIMSVGDVTATRIYKLQA</sequence>
<dbReference type="InterPro" id="IPR031259">
    <property type="entry name" value="ILBP"/>
</dbReference>
<accession>A0ABD1EPZ3</accession>
<evidence type="ECO:0000256" key="4">
    <source>
        <dbReference type="ARBA" id="ARBA00072951"/>
    </source>
</evidence>
<dbReference type="PROSITE" id="PS00214">
    <property type="entry name" value="FABP"/>
    <property type="match status" value="1"/>
</dbReference>
<dbReference type="Pfam" id="PF00061">
    <property type="entry name" value="Lipocalin"/>
    <property type="match status" value="1"/>
</dbReference>
<evidence type="ECO:0000259" key="7">
    <source>
        <dbReference type="PROSITE" id="PS00214"/>
    </source>
</evidence>
<dbReference type="PANTHER" id="PTHR11955">
    <property type="entry name" value="FATTY ACID BINDING PROTEIN"/>
    <property type="match status" value="1"/>
</dbReference>
<evidence type="ECO:0000256" key="3">
    <source>
        <dbReference type="ARBA" id="ARBA00057009"/>
    </source>
</evidence>